<proteinExistence type="predicted"/>
<comment type="caution">
    <text evidence="2">The sequence shown here is derived from an EMBL/GenBank/DDBJ whole genome shotgun (WGS) entry which is preliminary data.</text>
</comment>
<gene>
    <name evidence="2" type="ORF">CHARACLAT_011197</name>
</gene>
<name>A0ABU7DZK3_9TELE</name>
<sequence length="102" mass="10939">MVEVDKGSQSFQFYSYPPSALYCTRLQLSTIVSISSIPFGGAPSKLTVLRFEARPTATTSKAQILLPLLCVAGTVHLSVILARSAQADLHLLLYSSLSHLSG</sequence>
<accession>A0ABU7DZK3</accession>
<keyword evidence="1" id="KW-0812">Transmembrane</keyword>
<protein>
    <submittedName>
        <fullName evidence="2">Uncharacterized protein</fullName>
    </submittedName>
</protein>
<dbReference type="Proteomes" id="UP001352852">
    <property type="component" value="Unassembled WGS sequence"/>
</dbReference>
<evidence type="ECO:0000313" key="2">
    <source>
        <dbReference type="EMBL" id="MED6280452.1"/>
    </source>
</evidence>
<keyword evidence="1" id="KW-0472">Membrane</keyword>
<reference evidence="2 3" key="1">
    <citation type="submission" date="2021-06" db="EMBL/GenBank/DDBJ databases">
        <authorList>
            <person name="Palmer J.M."/>
        </authorList>
    </citation>
    <scope>NUCLEOTIDE SEQUENCE [LARGE SCALE GENOMIC DNA]</scope>
    <source>
        <strain evidence="2 3">CL_MEX2019</strain>
        <tissue evidence="2">Muscle</tissue>
    </source>
</reference>
<keyword evidence="1" id="KW-1133">Transmembrane helix</keyword>
<keyword evidence="3" id="KW-1185">Reference proteome</keyword>
<dbReference type="EMBL" id="JAHUTJ010041725">
    <property type="protein sequence ID" value="MED6280452.1"/>
    <property type="molecule type" value="Genomic_DNA"/>
</dbReference>
<organism evidence="2 3">
    <name type="scientific">Characodon lateralis</name>
    <dbReference type="NCBI Taxonomy" id="208331"/>
    <lineage>
        <taxon>Eukaryota</taxon>
        <taxon>Metazoa</taxon>
        <taxon>Chordata</taxon>
        <taxon>Craniata</taxon>
        <taxon>Vertebrata</taxon>
        <taxon>Euteleostomi</taxon>
        <taxon>Actinopterygii</taxon>
        <taxon>Neopterygii</taxon>
        <taxon>Teleostei</taxon>
        <taxon>Neoteleostei</taxon>
        <taxon>Acanthomorphata</taxon>
        <taxon>Ovalentaria</taxon>
        <taxon>Atherinomorphae</taxon>
        <taxon>Cyprinodontiformes</taxon>
        <taxon>Goodeidae</taxon>
        <taxon>Characodon</taxon>
    </lineage>
</organism>
<evidence type="ECO:0000313" key="3">
    <source>
        <dbReference type="Proteomes" id="UP001352852"/>
    </source>
</evidence>
<feature type="transmembrane region" description="Helical" evidence="1">
    <location>
        <begin position="64"/>
        <end position="82"/>
    </location>
</feature>
<evidence type="ECO:0000256" key="1">
    <source>
        <dbReference type="SAM" id="Phobius"/>
    </source>
</evidence>